<dbReference type="InterPro" id="IPR003810">
    <property type="entry name" value="Mntp/YtaF"/>
</dbReference>
<dbReference type="OrthoDB" id="9787346at2"/>
<feature type="transmembrane region" description="Helical" evidence="8">
    <location>
        <begin position="101"/>
        <end position="122"/>
    </location>
</feature>
<comment type="similarity">
    <text evidence="8">Belongs to the MntP (TC 9.B.29) family.</text>
</comment>
<dbReference type="EMBL" id="CP003065">
    <property type="protein sequence ID" value="AEV68289.1"/>
    <property type="molecule type" value="Genomic_DNA"/>
</dbReference>
<feature type="transmembrane region" description="Helical" evidence="8">
    <location>
        <begin position="43"/>
        <end position="64"/>
    </location>
</feature>
<evidence type="ECO:0000256" key="6">
    <source>
        <dbReference type="ARBA" id="ARBA00023136"/>
    </source>
</evidence>
<dbReference type="PANTHER" id="PTHR35529">
    <property type="entry name" value="MANGANESE EFFLUX PUMP MNTP-RELATED"/>
    <property type="match status" value="1"/>
</dbReference>
<keyword evidence="1 8" id="KW-0813">Transport</keyword>
<gene>
    <name evidence="8" type="primary">mntP</name>
    <name evidence="9" type="ordered locus">Clocl_1667</name>
</gene>
<evidence type="ECO:0000256" key="1">
    <source>
        <dbReference type="ARBA" id="ARBA00022448"/>
    </source>
</evidence>
<dbReference type="KEGG" id="ccl:Clocl_1667"/>
<evidence type="ECO:0000313" key="10">
    <source>
        <dbReference type="Proteomes" id="UP000005435"/>
    </source>
</evidence>
<evidence type="ECO:0000256" key="5">
    <source>
        <dbReference type="ARBA" id="ARBA00023065"/>
    </source>
</evidence>
<keyword evidence="3 8" id="KW-0812">Transmembrane</keyword>
<feature type="transmembrane region" description="Helical" evidence="8">
    <location>
        <begin position="129"/>
        <end position="151"/>
    </location>
</feature>
<keyword evidence="2 8" id="KW-1003">Cell membrane</keyword>
<dbReference type="Proteomes" id="UP000005435">
    <property type="component" value="Chromosome"/>
</dbReference>
<comment type="subcellular location">
    <subcellularLocation>
        <location evidence="8">Cell membrane</location>
        <topology evidence="8">Multi-pass membrane protein</topology>
    </subcellularLocation>
</comment>
<proteinExistence type="inferred from homology"/>
<keyword evidence="10" id="KW-1185">Reference proteome</keyword>
<keyword evidence="4 8" id="KW-1133">Transmembrane helix</keyword>
<dbReference type="Pfam" id="PF02659">
    <property type="entry name" value="Mntp"/>
    <property type="match status" value="1"/>
</dbReference>
<dbReference type="InterPro" id="IPR022929">
    <property type="entry name" value="Put_MntP"/>
</dbReference>
<dbReference type="RefSeq" id="WP_014254878.1">
    <property type="nucleotide sequence ID" value="NC_016627.1"/>
</dbReference>
<sequence precursor="true">MDLITIILTALGLAMDAFAVSISCGISDDKNTSSNALKAGGAFGLFQGGMTTLGWLAGLSFRVWIENIDHWVAFLLLGVIGAKMIWEAFEDENECIALTSFKLLITLAIATSIDALAVGISFSALKIDILLPALLIGIITFALSYFGVFLGKMIGCNTKFKKYVDVFGGIILIGIGLKILLQHML</sequence>
<dbReference type="PANTHER" id="PTHR35529:SF1">
    <property type="entry name" value="MANGANESE EFFLUX PUMP MNTP-RELATED"/>
    <property type="match status" value="1"/>
</dbReference>
<dbReference type="STRING" id="720554.Clocl_1667"/>
<dbReference type="HOGENOM" id="CLU_096410_3_0_9"/>
<keyword evidence="6 8" id="KW-0472">Membrane</keyword>
<dbReference type="GO" id="GO:0005384">
    <property type="term" value="F:manganese ion transmembrane transporter activity"/>
    <property type="evidence" value="ECO:0007669"/>
    <property type="project" value="UniProtKB-UniRule"/>
</dbReference>
<dbReference type="eggNOG" id="COG1971">
    <property type="taxonomic scope" value="Bacteria"/>
</dbReference>
<keyword evidence="7 8" id="KW-0464">Manganese</keyword>
<evidence type="ECO:0000256" key="3">
    <source>
        <dbReference type="ARBA" id="ARBA00022692"/>
    </source>
</evidence>
<dbReference type="AlphaFoldDB" id="G8LSI5"/>
<reference evidence="10" key="1">
    <citation type="submission" date="2011-12" db="EMBL/GenBank/DDBJ databases">
        <title>Complete sequence of Clostridium clariflavum DSM 19732.</title>
        <authorList>
            <consortium name="US DOE Joint Genome Institute"/>
            <person name="Lucas S."/>
            <person name="Han J."/>
            <person name="Lapidus A."/>
            <person name="Cheng J.-F."/>
            <person name="Goodwin L."/>
            <person name="Pitluck S."/>
            <person name="Peters L."/>
            <person name="Teshima H."/>
            <person name="Detter J.C."/>
            <person name="Han C."/>
            <person name="Tapia R."/>
            <person name="Land M."/>
            <person name="Hauser L."/>
            <person name="Kyrpides N."/>
            <person name="Ivanova N."/>
            <person name="Pagani I."/>
            <person name="Kitzmiller T."/>
            <person name="Lynd L."/>
            <person name="Izquierdo J."/>
            <person name="Woyke T."/>
        </authorList>
    </citation>
    <scope>NUCLEOTIDE SEQUENCE [LARGE SCALE GENOMIC DNA]</scope>
    <source>
        <strain evidence="10">DSM 19732 / NBRC 101661 / EBR45</strain>
    </source>
</reference>
<reference evidence="9 10" key="2">
    <citation type="journal article" date="2012" name="Stand. Genomic Sci.">
        <title>Complete Genome Sequence of Clostridium clariflavum DSM 19732.</title>
        <authorList>
            <person name="Izquierdo J.A."/>
            <person name="Goodwin L."/>
            <person name="Davenport K.W."/>
            <person name="Teshima H."/>
            <person name="Bruce D."/>
            <person name="Detter C."/>
            <person name="Tapia R."/>
            <person name="Han S."/>
            <person name="Land M."/>
            <person name="Hauser L."/>
            <person name="Jeffries C.D."/>
            <person name="Han J."/>
            <person name="Pitluck S."/>
            <person name="Nolan M."/>
            <person name="Chen A."/>
            <person name="Huntemann M."/>
            <person name="Mavromatis K."/>
            <person name="Mikhailova N."/>
            <person name="Liolios K."/>
            <person name="Woyke T."/>
            <person name="Lynd L.R."/>
        </authorList>
    </citation>
    <scope>NUCLEOTIDE SEQUENCE [LARGE SCALE GENOMIC DNA]</scope>
    <source>
        <strain evidence="10">DSM 19732 / NBRC 101661 / EBR45</strain>
    </source>
</reference>
<feature type="transmembrane region" description="Helical" evidence="8">
    <location>
        <begin position="71"/>
        <end position="89"/>
    </location>
</feature>
<dbReference type="GO" id="GO:0005886">
    <property type="term" value="C:plasma membrane"/>
    <property type="evidence" value="ECO:0007669"/>
    <property type="project" value="UniProtKB-SubCell"/>
</dbReference>
<evidence type="ECO:0000313" key="9">
    <source>
        <dbReference type="EMBL" id="AEV68289.1"/>
    </source>
</evidence>
<keyword evidence="5 8" id="KW-0406">Ion transport</keyword>
<evidence type="ECO:0000256" key="7">
    <source>
        <dbReference type="ARBA" id="ARBA00023211"/>
    </source>
</evidence>
<dbReference type="HAMAP" id="MF_01521">
    <property type="entry name" value="MntP_pump"/>
    <property type="match status" value="1"/>
</dbReference>
<organism evidence="9 10">
    <name type="scientific">Acetivibrio clariflavus (strain DSM 19732 / NBRC 101661 / EBR45)</name>
    <name type="common">Clostridium clariflavum</name>
    <dbReference type="NCBI Taxonomy" id="720554"/>
    <lineage>
        <taxon>Bacteria</taxon>
        <taxon>Bacillati</taxon>
        <taxon>Bacillota</taxon>
        <taxon>Clostridia</taxon>
        <taxon>Eubacteriales</taxon>
        <taxon>Oscillospiraceae</taxon>
        <taxon>Acetivibrio</taxon>
    </lineage>
</organism>
<evidence type="ECO:0000256" key="8">
    <source>
        <dbReference type="HAMAP-Rule" id="MF_01521"/>
    </source>
</evidence>
<name>G8LSI5_ACECE</name>
<evidence type="ECO:0000256" key="2">
    <source>
        <dbReference type="ARBA" id="ARBA00022475"/>
    </source>
</evidence>
<evidence type="ECO:0000256" key="4">
    <source>
        <dbReference type="ARBA" id="ARBA00022989"/>
    </source>
</evidence>
<comment type="function">
    <text evidence="8">Probably functions as a manganese efflux pump.</text>
</comment>
<protein>
    <recommendedName>
        <fullName evidence="8">Putative manganese efflux pump MntP</fullName>
    </recommendedName>
</protein>
<feature type="transmembrane region" description="Helical" evidence="8">
    <location>
        <begin position="163"/>
        <end position="181"/>
    </location>
</feature>
<accession>G8LSI5</accession>